<dbReference type="EMBL" id="JBHFEH010000056">
    <property type="protein sequence ID" value="KAL2049855.1"/>
    <property type="molecule type" value="Genomic_DNA"/>
</dbReference>
<evidence type="ECO:0000256" key="7">
    <source>
        <dbReference type="ARBA" id="ARBA00023242"/>
    </source>
</evidence>
<comment type="subcellular location">
    <subcellularLocation>
        <location evidence="1">Nucleus</location>
    </subcellularLocation>
</comment>
<comment type="caution">
    <text evidence="9">The sequence shown here is derived from an EMBL/GenBank/DDBJ whole genome shotgun (WGS) entry which is preliminary data.</text>
</comment>
<sequence length="206" mass="22614">MPQQSRRMPKPSYPTKPSPATAQALFKLQAPYTCVRRTGTPMDISASALRFWEELSLAPAHGRKNVKAFCIFPAKVDASEDVTTFLNMIKGAYQSCNLGLHDLGACLPDYIDGLVHVPTGEQGDEELSDLNSACKLLGTRLGHLRLQGGNFVIYMVDSSKPNRTLPNLCAAFLIMFESYDAALRESHIDDPNDMVLQILPSSAILD</sequence>
<keyword evidence="5" id="KW-0805">Transcription regulation</keyword>
<organism evidence="9 10">
    <name type="scientific">Lepraria finkii</name>
    <dbReference type="NCBI Taxonomy" id="1340010"/>
    <lineage>
        <taxon>Eukaryota</taxon>
        <taxon>Fungi</taxon>
        <taxon>Dikarya</taxon>
        <taxon>Ascomycota</taxon>
        <taxon>Pezizomycotina</taxon>
        <taxon>Lecanoromycetes</taxon>
        <taxon>OSLEUM clade</taxon>
        <taxon>Lecanoromycetidae</taxon>
        <taxon>Lecanorales</taxon>
        <taxon>Lecanorineae</taxon>
        <taxon>Stereocaulaceae</taxon>
        <taxon>Lepraria</taxon>
    </lineage>
</organism>
<evidence type="ECO:0000256" key="1">
    <source>
        <dbReference type="ARBA" id="ARBA00004123"/>
    </source>
</evidence>
<evidence type="ECO:0000256" key="6">
    <source>
        <dbReference type="ARBA" id="ARBA00023163"/>
    </source>
</evidence>
<keyword evidence="7" id="KW-0539">Nucleus</keyword>
<gene>
    <name evidence="9" type="ORF">ABVK25_009839</name>
</gene>
<dbReference type="Proteomes" id="UP001590951">
    <property type="component" value="Unassembled WGS sequence"/>
</dbReference>
<dbReference type="InterPro" id="IPR051139">
    <property type="entry name" value="Mediator_complx_sub13"/>
</dbReference>
<evidence type="ECO:0000259" key="8">
    <source>
        <dbReference type="Pfam" id="PF18296"/>
    </source>
</evidence>
<reference evidence="9 10" key="1">
    <citation type="submission" date="2024-09" db="EMBL/GenBank/DDBJ databases">
        <title>Rethinking Asexuality: The Enigmatic Case of Functional Sexual Genes in Lepraria (Stereocaulaceae).</title>
        <authorList>
            <person name="Doellman M."/>
            <person name="Sun Y."/>
            <person name="Barcenas-Pena A."/>
            <person name="Lumbsch H.T."/>
            <person name="Grewe F."/>
        </authorList>
    </citation>
    <scope>NUCLEOTIDE SEQUENCE [LARGE SCALE GENOMIC DNA]</scope>
    <source>
        <strain evidence="9 10">Grewe 0041</strain>
    </source>
</reference>
<accession>A0ABR4AWK9</accession>
<keyword evidence="10" id="KW-1185">Reference proteome</keyword>
<comment type="similarity">
    <text evidence="2">Belongs to the Mediator complex subunit 13 family.</text>
</comment>
<keyword evidence="6" id="KW-0804">Transcription</keyword>
<proteinExistence type="inferred from homology"/>
<protein>
    <recommendedName>
        <fullName evidence="3">Mediator of RNA polymerase II transcription subunit 13</fullName>
    </recommendedName>
</protein>
<dbReference type="Pfam" id="PF18296">
    <property type="entry name" value="MID_MedPIWI"/>
    <property type="match status" value="1"/>
</dbReference>
<evidence type="ECO:0000256" key="2">
    <source>
        <dbReference type="ARBA" id="ARBA00009354"/>
    </source>
</evidence>
<dbReference type="InterPro" id="IPR041285">
    <property type="entry name" value="MID_MedPIWI"/>
</dbReference>
<dbReference type="PANTHER" id="PTHR48249:SF3">
    <property type="entry name" value="MEDIATOR OF RNA POLYMERASE II TRANSCRIPTION SUBUNIT 13"/>
    <property type="match status" value="1"/>
</dbReference>
<evidence type="ECO:0000313" key="10">
    <source>
        <dbReference type="Proteomes" id="UP001590951"/>
    </source>
</evidence>
<evidence type="ECO:0000313" key="9">
    <source>
        <dbReference type="EMBL" id="KAL2049855.1"/>
    </source>
</evidence>
<name>A0ABR4AWK9_9LECA</name>
<evidence type="ECO:0000256" key="5">
    <source>
        <dbReference type="ARBA" id="ARBA00023015"/>
    </source>
</evidence>
<evidence type="ECO:0000256" key="4">
    <source>
        <dbReference type="ARBA" id="ARBA00022491"/>
    </source>
</evidence>
<evidence type="ECO:0000256" key="3">
    <source>
        <dbReference type="ARBA" id="ARBA00019618"/>
    </source>
</evidence>
<feature type="domain" description="MID" evidence="8">
    <location>
        <begin position="64"/>
        <end position="205"/>
    </location>
</feature>
<dbReference type="PANTHER" id="PTHR48249">
    <property type="entry name" value="MEDIATOR OF RNA POLYMERASE II TRANSCRIPTION SUBUNIT 13"/>
    <property type="match status" value="1"/>
</dbReference>
<keyword evidence="4" id="KW-0678">Repressor</keyword>